<feature type="domain" description="Sulfatase N-terminal" evidence="8">
    <location>
        <begin position="241"/>
        <end position="531"/>
    </location>
</feature>
<feature type="transmembrane region" description="Helical" evidence="7">
    <location>
        <begin position="44"/>
        <end position="70"/>
    </location>
</feature>
<dbReference type="SUPFAM" id="SSF53649">
    <property type="entry name" value="Alkaline phosphatase-like"/>
    <property type="match status" value="1"/>
</dbReference>
<dbReference type="PANTHER" id="PTHR47371">
    <property type="entry name" value="LIPOTEICHOIC ACID SYNTHASE"/>
    <property type="match status" value="1"/>
</dbReference>
<sequence length="793" mass="90703">MNTSKIDRYTLKQYTRLMISFFGCLLVLTLFQYGMLYYKGVIDAIISISFLKAVVHQIGFTALMGIVMVFPFNFWENLRSRYGFNLVFVLLGLVLIFEAVLIAYYCSTLVPLGSDLLGYSYADVKITLANSGGFMISVYLLFAVAFLIGLFWVLYKVTSKFYHRISRMYPFTIVLFSLFMASLFTDGKPINQNKVQYLAVNIYNTSTEDNSYTSKEEYPLVQGPIIENVLGDYFELKEEKPNIVFIMVEGLGRDFVGEGAEFGGFTPFLDSLTTKSLYWENFLSNTGRTFGVLPSLLGSLPFGKSGFMELEEYPNKLTMFSVLKNNGYHTSFYQGTNSSFDKVDRFLNSENVDFILDKSGFGIQYQQQAEDAAGSSWGYPDKELFKKSISLERNEDQPRLEVYMTISTHEPFIPLNQDFFETKVDQILKNGDFGSRETKIIEKNNNVFATLLYTDDAIQWFMESYKSQPNYENTIFVITGDHRLIPIPQRNSISRFHVPLIMYSPMLKKTRKMSSISSHFDVTPSILALLDNAYEMKMPKKVAWMGGALDMETAFRSTKNIPLMRNKNELKEYISKEKLYTNGDIMELDENMDISSTFGGSGVEKSLERFKSVNHYVTTENKIIPDSLTIFSVQTEKFTPAEITWINSIYDGSNFDRSFFKARDLAFNKKWDDALLLCRYILSESPSHIDTKILSGRLHIWKGNYEESVKILKECIAMNPNYIDSYAALFDVYFWYDKYAEGLALVDIVQENSASANEISNKITRAKTSARKAGIKNYETSKDTTNSTLASIE</sequence>
<feature type="transmembrane region" description="Helical" evidence="7">
    <location>
        <begin position="17"/>
        <end position="38"/>
    </location>
</feature>
<dbReference type="EMBL" id="LT629754">
    <property type="protein sequence ID" value="SDS48720.1"/>
    <property type="molecule type" value="Genomic_DNA"/>
</dbReference>
<evidence type="ECO:0000259" key="8">
    <source>
        <dbReference type="Pfam" id="PF00884"/>
    </source>
</evidence>
<keyword evidence="4 7" id="KW-1133">Transmembrane helix</keyword>
<evidence type="ECO:0000256" key="1">
    <source>
        <dbReference type="ARBA" id="ARBA00004651"/>
    </source>
</evidence>
<keyword evidence="9" id="KW-0808">Transferase</keyword>
<name>A0ABY0UD80_9FLAO</name>
<evidence type="ECO:0000313" key="9">
    <source>
        <dbReference type="EMBL" id="SDS48720.1"/>
    </source>
</evidence>
<dbReference type="Pfam" id="PF00884">
    <property type="entry name" value="Sulfatase"/>
    <property type="match status" value="1"/>
</dbReference>
<evidence type="ECO:0000256" key="6">
    <source>
        <dbReference type="PROSITE-ProRule" id="PRU00339"/>
    </source>
</evidence>
<accession>A0ABY0UD80</accession>
<feature type="repeat" description="TPR" evidence="6">
    <location>
        <begin position="689"/>
        <end position="722"/>
    </location>
</feature>
<feature type="transmembrane region" description="Helical" evidence="7">
    <location>
        <begin position="82"/>
        <end position="105"/>
    </location>
</feature>
<feature type="transmembrane region" description="Helical" evidence="7">
    <location>
        <begin position="167"/>
        <end position="184"/>
    </location>
</feature>
<dbReference type="SUPFAM" id="SSF48452">
    <property type="entry name" value="TPR-like"/>
    <property type="match status" value="1"/>
</dbReference>
<evidence type="ECO:0000256" key="7">
    <source>
        <dbReference type="SAM" id="Phobius"/>
    </source>
</evidence>
<dbReference type="Proteomes" id="UP000199574">
    <property type="component" value="Chromosome I"/>
</dbReference>
<keyword evidence="10" id="KW-1185">Reference proteome</keyword>
<dbReference type="InterPro" id="IPR011990">
    <property type="entry name" value="TPR-like_helical_dom_sf"/>
</dbReference>
<evidence type="ECO:0000256" key="3">
    <source>
        <dbReference type="ARBA" id="ARBA00022692"/>
    </source>
</evidence>
<comment type="subcellular location">
    <subcellularLocation>
        <location evidence="1">Cell membrane</location>
        <topology evidence="1">Multi-pass membrane protein</topology>
    </subcellularLocation>
</comment>
<dbReference type="Gene3D" id="1.25.40.10">
    <property type="entry name" value="Tetratricopeptide repeat domain"/>
    <property type="match status" value="1"/>
</dbReference>
<dbReference type="GeneID" id="90590657"/>
<evidence type="ECO:0000256" key="2">
    <source>
        <dbReference type="ARBA" id="ARBA00022475"/>
    </source>
</evidence>
<organism evidence="9 10">
    <name type="scientific">Maribacter dokdonensis</name>
    <dbReference type="NCBI Taxonomy" id="320912"/>
    <lineage>
        <taxon>Bacteria</taxon>
        <taxon>Pseudomonadati</taxon>
        <taxon>Bacteroidota</taxon>
        <taxon>Flavobacteriia</taxon>
        <taxon>Flavobacteriales</taxon>
        <taxon>Flavobacteriaceae</taxon>
        <taxon>Maribacter</taxon>
    </lineage>
</organism>
<evidence type="ECO:0000256" key="5">
    <source>
        <dbReference type="ARBA" id="ARBA00023136"/>
    </source>
</evidence>
<reference evidence="9 10" key="1">
    <citation type="submission" date="2016-10" db="EMBL/GenBank/DDBJ databases">
        <authorList>
            <person name="Varghese N."/>
            <person name="Submissions S."/>
        </authorList>
    </citation>
    <scope>NUCLEOTIDE SEQUENCE [LARGE SCALE GENOMIC DNA]</scope>
    <source>
        <strain evidence="9 10">MAR_2009_60</strain>
    </source>
</reference>
<dbReference type="PROSITE" id="PS50005">
    <property type="entry name" value="TPR"/>
    <property type="match status" value="1"/>
</dbReference>
<dbReference type="PANTHER" id="PTHR47371:SF3">
    <property type="entry name" value="PHOSPHOGLYCEROL TRANSFERASE I"/>
    <property type="match status" value="1"/>
</dbReference>
<protein>
    <submittedName>
        <fullName evidence="9">Phosphoglycerol transferase MdoB</fullName>
    </submittedName>
</protein>
<dbReference type="CDD" id="cd16015">
    <property type="entry name" value="LTA_synthase"/>
    <property type="match status" value="1"/>
</dbReference>
<keyword evidence="3 7" id="KW-0812">Transmembrane</keyword>
<feature type="transmembrane region" description="Helical" evidence="7">
    <location>
        <begin position="134"/>
        <end position="155"/>
    </location>
</feature>
<keyword evidence="5 7" id="KW-0472">Membrane</keyword>
<dbReference type="Gene3D" id="3.40.720.10">
    <property type="entry name" value="Alkaline Phosphatase, subunit A"/>
    <property type="match status" value="1"/>
</dbReference>
<dbReference type="InterPro" id="IPR000917">
    <property type="entry name" value="Sulfatase_N"/>
</dbReference>
<dbReference type="GO" id="GO:0016740">
    <property type="term" value="F:transferase activity"/>
    <property type="evidence" value="ECO:0007669"/>
    <property type="project" value="UniProtKB-KW"/>
</dbReference>
<keyword evidence="6" id="KW-0802">TPR repeat</keyword>
<dbReference type="InterPro" id="IPR017850">
    <property type="entry name" value="Alkaline_phosphatase_core_sf"/>
</dbReference>
<dbReference type="InterPro" id="IPR019734">
    <property type="entry name" value="TPR_rpt"/>
</dbReference>
<dbReference type="RefSeq" id="WP_091604453.1">
    <property type="nucleotide sequence ID" value="NZ_LT629754.1"/>
</dbReference>
<proteinExistence type="predicted"/>
<dbReference type="InterPro" id="IPR050448">
    <property type="entry name" value="OpgB/LTA_synthase_biosynth"/>
</dbReference>
<keyword evidence="2" id="KW-1003">Cell membrane</keyword>
<gene>
    <name evidence="9" type="ORF">SAMN05192545_1487</name>
</gene>
<evidence type="ECO:0000313" key="10">
    <source>
        <dbReference type="Proteomes" id="UP000199574"/>
    </source>
</evidence>
<evidence type="ECO:0000256" key="4">
    <source>
        <dbReference type="ARBA" id="ARBA00022989"/>
    </source>
</evidence>